<evidence type="ECO:0000313" key="2">
    <source>
        <dbReference type="EMBL" id="GAA0384343.1"/>
    </source>
</evidence>
<protein>
    <submittedName>
        <fullName evidence="2">Uncharacterized protein</fullName>
    </submittedName>
</protein>
<feature type="region of interest" description="Disordered" evidence="1">
    <location>
        <begin position="96"/>
        <end position="167"/>
    </location>
</feature>
<reference evidence="3" key="1">
    <citation type="journal article" date="2019" name="Int. J. Syst. Evol. Microbiol.">
        <title>The Global Catalogue of Microorganisms (GCM) 10K type strain sequencing project: providing services to taxonomists for standard genome sequencing and annotation.</title>
        <authorList>
            <consortium name="The Broad Institute Genomics Platform"/>
            <consortium name="The Broad Institute Genome Sequencing Center for Infectious Disease"/>
            <person name="Wu L."/>
            <person name="Ma J."/>
        </authorList>
    </citation>
    <scope>NUCLEOTIDE SEQUENCE [LARGE SCALE GENOMIC DNA]</scope>
    <source>
        <strain evidence="3">JCM 4788</strain>
    </source>
</reference>
<keyword evidence="3" id="KW-1185">Reference proteome</keyword>
<accession>A0ABP3HYV8</accession>
<feature type="compositionally biased region" description="Basic and acidic residues" evidence="1">
    <location>
        <begin position="135"/>
        <end position="159"/>
    </location>
</feature>
<gene>
    <name evidence="2" type="ORF">GCM10010357_01530</name>
</gene>
<name>A0ABP3HYV8_9ACTN</name>
<sequence length="303" mass="32948">MWVKLDDRFPTNPKITSVGSAPLAVYVRGLCFAAQHSTDGHISGALARTLGTKLQIGKLVSADLWHSSGHVCPRCPQPPAGSYYVHDFLHYQPSRAEVERRRKADAERQRHQRRRGGEQRRDASGEPGRGAGGARESRENFPNFRERPGHGAASRRDSQRPVQSSPGEHLAVLSLPDVASDGNEGETAAAARGIAHAWARAYEANHDHPVHVPYVEQIQQQALTLMAEGCAPSLLAEAVTEMGRQGWRDIARHLAARDRSPVGSLGSSSPGDWRGVHTLAVERGLIGAAEVEPSLSYKEVELP</sequence>
<proteinExistence type="predicted"/>
<evidence type="ECO:0000313" key="3">
    <source>
        <dbReference type="Proteomes" id="UP001500879"/>
    </source>
</evidence>
<dbReference type="EMBL" id="BAAABX010000003">
    <property type="protein sequence ID" value="GAA0384343.1"/>
    <property type="molecule type" value="Genomic_DNA"/>
</dbReference>
<evidence type="ECO:0000256" key="1">
    <source>
        <dbReference type="SAM" id="MobiDB-lite"/>
    </source>
</evidence>
<organism evidence="2 3">
    <name type="scientific">Streptomyces luteireticuli</name>
    <dbReference type="NCBI Taxonomy" id="173858"/>
    <lineage>
        <taxon>Bacteria</taxon>
        <taxon>Bacillati</taxon>
        <taxon>Actinomycetota</taxon>
        <taxon>Actinomycetes</taxon>
        <taxon>Kitasatosporales</taxon>
        <taxon>Streptomycetaceae</taxon>
        <taxon>Streptomyces</taxon>
    </lineage>
</organism>
<feature type="compositionally biased region" description="Basic and acidic residues" evidence="1">
    <location>
        <begin position="96"/>
        <end position="124"/>
    </location>
</feature>
<dbReference type="Proteomes" id="UP001500879">
    <property type="component" value="Unassembled WGS sequence"/>
</dbReference>
<comment type="caution">
    <text evidence="2">The sequence shown here is derived from an EMBL/GenBank/DDBJ whole genome shotgun (WGS) entry which is preliminary data.</text>
</comment>